<evidence type="ECO:0000256" key="1">
    <source>
        <dbReference type="SAM" id="MobiDB-lite"/>
    </source>
</evidence>
<keyword evidence="2" id="KW-0812">Transmembrane</keyword>
<feature type="signal peptide" evidence="3">
    <location>
        <begin position="1"/>
        <end position="22"/>
    </location>
</feature>
<accession>A0A7S4UY85</accession>
<name>A0A7S4UY85_9DINO</name>
<keyword evidence="2" id="KW-0472">Membrane</keyword>
<feature type="compositionally biased region" description="Low complexity" evidence="1">
    <location>
        <begin position="44"/>
        <end position="58"/>
    </location>
</feature>
<feature type="transmembrane region" description="Helical" evidence="2">
    <location>
        <begin position="108"/>
        <end position="132"/>
    </location>
</feature>
<gene>
    <name evidence="4" type="ORF">AMON00008_LOCUS5324</name>
</gene>
<keyword evidence="3" id="KW-0732">Signal</keyword>
<sequence>MSQTRPGVKLLALGALCGLADLLRLSASGFVSAPRQPQRPQVLARGASAAGSVPAGGAKESSTVAAEGKTQKDIDDAVLQMAMAMTEEEEKGEPDAAPTKKKEEGLDFNLVITFVLSAIVFYSVGSSIISIATGRIQDRSGGDFTLYDFFDNIFSFKDWSLEYTLGFDPFKVAESLKGGSSSS</sequence>
<feature type="chain" id="PRO_5030944829" evidence="3">
    <location>
        <begin position="23"/>
        <end position="183"/>
    </location>
</feature>
<evidence type="ECO:0000256" key="2">
    <source>
        <dbReference type="SAM" id="Phobius"/>
    </source>
</evidence>
<organism evidence="4">
    <name type="scientific">Alexandrium monilatum</name>
    <dbReference type="NCBI Taxonomy" id="311494"/>
    <lineage>
        <taxon>Eukaryota</taxon>
        <taxon>Sar</taxon>
        <taxon>Alveolata</taxon>
        <taxon>Dinophyceae</taxon>
        <taxon>Gonyaulacales</taxon>
        <taxon>Pyrocystaceae</taxon>
        <taxon>Alexandrium</taxon>
    </lineage>
</organism>
<protein>
    <submittedName>
        <fullName evidence="4">Uncharacterized protein</fullName>
    </submittedName>
</protein>
<evidence type="ECO:0000313" key="4">
    <source>
        <dbReference type="EMBL" id="CAE4565705.1"/>
    </source>
</evidence>
<proteinExistence type="predicted"/>
<evidence type="ECO:0000256" key="3">
    <source>
        <dbReference type="SAM" id="SignalP"/>
    </source>
</evidence>
<keyword evidence="2" id="KW-1133">Transmembrane helix</keyword>
<reference evidence="4" key="1">
    <citation type="submission" date="2021-01" db="EMBL/GenBank/DDBJ databases">
        <authorList>
            <person name="Corre E."/>
            <person name="Pelletier E."/>
            <person name="Niang G."/>
            <person name="Scheremetjew M."/>
            <person name="Finn R."/>
            <person name="Kale V."/>
            <person name="Holt S."/>
            <person name="Cochrane G."/>
            <person name="Meng A."/>
            <person name="Brown T."/>
            <person name="Cohen L."/>
        </authorList>
    </citation>
    <scope>NUCLEOTIDE SEQUENCE</scope>
    <source>
        <strain evidence="4">CCMP3105</strain>
    </source>
</reference>
<dbReference type="AlphaFoldDB" id="A0A7S4UY85"/>
<dbReference type="EMBL" id="HBNR01008097">
    <property type="protein sequence ID" value="CAE4565705.1"/>
    <property type="molecule type" value="Transcribed_RNA"/>
</dbReference>
<feature type="region of interest" description="Disordered" evidence="1">
    <location>
        <begin position="36"/>
        <end position="70"/>
    </location>
</feature>